<dbReference type="AlphaFoldDB" id="A0A8C1UUC7"/>
<dbReference type="Gene3D" id="1.10.555.10">
    <property type="entry name" value="Rho GTPase activation protein"/>
    <property type="match status" value="1"/>
</dbReference>
<dbReference type="SMART" id="SM00326">
    <property type="entry name" value="SH3"/>
    <property type="match status" value="1"/>
</dbReference>
<keyword evidence="2" id="KW-0343">GTPase activation</keyword>
<evidence type="ECO:0000313" key="11">
    <source>
        <dbReference type="Ensembl" id="ENSCCRP00015040202.1"/>
    </source>
</evidence>
<dbReference type="InterPro" id="IPR000198">
    <property type="entry name" value="RhoGAP_dom"/>
</dbReference>
<protein>
    <submittedName>
        <fullName evidence="11">Rho GTPase activating protein 4b</fullName>
    </submittedName>
</protein>
<dbReference type="FunFam" id="1.10.555.10:FF:000026">
    <property type="entry name" value="Rho GTPase activating protein 4"/>
    <property type="match status" value="1"/>
</dbReference>
<dbReference type="GO" id="GO:0005096">
    <property type="term" value="F:GTPase activator activity"/>
    <property type="evidence" value="ECO:0007669"/>
    <property type="project" value="UniProtKB-KW"/>
</dbReference>
<keyword evidence="1 4" id="KW-0728">SH3 domain</keyword>
<dbReference type="Pfam" id="PF00018">
    <property type="entry name" value="SH3_1"/>
    <property type="match status" value="1"/>
</dbReference>
<dbReference type="Gene3D" id="2.30.30.40">
    <property type="entry name" value="SH3 Domains"/>
    <property type="match status" value="1"/>
</dbReference>
<dbReference type="Pfam" id="PF00620">
    <property type="entry name" value="RhoGAP"/>
    <property type="match status" value="1"/>
</dbReference>
<proteinExistence type="predicted"/>
<evidence type="ECO:0000259" key="10">
    <source>
        <dbReference type="PROSITE" id="PS51741"/>
    </source>
</evidence>
<dbReference type="FunFam" id="2.30.30.40:FF:000136">
    <property type="entry name" value="Rho GTPase activating protein 4"/>
    <property type="match status" value="1"/>
</dbReference>
<dbReference type="FunFam" id="1.20.1270.60:FF:000059">
    <property type="entry name" value="Rho GTPase activating protein 4b"/>
    <property type="match status" value="1"/>
</dbReference>
<name>A0A8C1UUC7_CYPCA</name>
<dbReference type="InterPro" id="IPR051627">
    <property type="entry name" value="SLIT-ROBO_RhoGAP"/>
</dbReference>
<dbReference type="PROSITE" id="PS50238">
    <property type="entry name" value="RHOGAP"/>
    <property type="match status" value="1"/>
</dbReference>
<feature type="region of interest" description="Disordered" evidence="7">
    <location>
        <begin position="371"/>
        <end position="400"/>
    </location>
</feature>
<evidence type="ECO:0000256" key="6">
    <source>
        <dbReference type="SAM" id="Coils"/>
    </source>
</evidence>
<reference evidence="11" key="1">
    <citation type="submission" date="2025-08" db="UniProtKB">
        <authorList>
            <consortium name="Ensembl"/>
        </authorList>
    </citation>
    <scope>IDENTIFICATION</scope>
</reference>
<dbReference type="SMART" id="SM00055">
    <property type="entry name" value="FCH"/>
    <property type="match status" value="1"/>
</dbReference>
<dbReference type="InterPro" id="IPR027267">
    <property type="entry name" value="AH/BAR_dom_sf"/>
</dbReference>
<feature type="domain" description="F-BAR" evidence="10">
    <location>
        <begin position="22"/>
        <end position="290"/>
    </location>
</feature>
<keyword evidence="3 5" id="KW-0175">Coiled coil</keyword>
<dbReference type="PANTHER" id="PTHR14166">
    <property type="entry name" value="SLIT-ROBO RHO GTPASE ACTIVATING PROTEIN"/>
    <property type="match status" value="1"/>
</dbReference>
<dbReference type="GO" id="GO:0007165">
    <property type="term" value="P:signal transduction"/>
    <property type="evidence" value="ECO:0007669"/>
    <property type="project" value="InterPro"/>
</dbReference>
<dbReference type="InterPro" id="IPR001452">
    <property type="entry name" value="SH3_domain"/>
</dbReference>
<dbReference type="InterPro" id="IPR036028">
    <property type="entry name" value="SH3-like_dom_sf"/>
</dbReference>
<feature type="coiled-coil region" evidence="6">
    <location>
        <begin position="7"/>
        <end position="34"/>
    </location>
</feature>
<dbReference type="InterPro" id="IPR001060">
    <property type="entry name" value="FCH_dom"/>
</dbReference>
<dbReference type="Pfam" id="PF00611">
    <property type="entry name" value="FCH"/>
    <property type="match status" value="1"/>
</dbReference>
<dbReference type="InterPro" id="IPR031160">
    <property type="entry name" value="F_BAR_dom"/>
</dbReference>
<feature type="domain" description="SH3" evidence="8">
    <location>
        <begin position="668"/>
        <end position="727"/>
    </location>
</feature>
<dbReference type="Gene3D" id="1.20.1270.60">
    <property type="entry name" value="Arfaptin homology (AH) domain/BAR domain"/>
    <property type="match status" value="1"/>
</dbReference>
<dbReference type="CDD" id="cd07656">
    <property type="entry name" value="F-BAR_srGAP"/>
    <property type="match status" value="1"/>
</dbReference>
<dbReference type="Ensembl" id="ENSCCRT00015041579.1">
    <property type="protein sequence ID" value="ENSCCRP00015040202.1"/>
    <property type="gene ID" value="ENSCCRG00015015758.1"/>
</dbReference>
<evidence type="ECO:0000259" key="9">
    <source>
        <dbReference type="PROSITE" id="PS50238"/>
    </source>
</evidence>
<dbReference type="SUPFAM" id="SSF103657">
    <property type="entry name" value="BAR/IMD domain-like"/>
    <property type="match status" value="1"/>
</dbReference>
<evidence type="ECO:0000259" key="8">
    <source>
        <dbReference type="PROSITE" id="PS50002"/>
    </source>
</evidence>
<dbReference type="PROSITE" id="PS51741">
    <property type="entry name" value="F_BAR"/>
    <property type="match status" value="1"/>
</dbReference>
<evidence type="ECO:0000256" key="5">
    <source>
        <dbReference type="PROSITE-ProRule" id="PRU01077"/>
    </source>
</evidence>
<dbReference type="Proteomes" id="UP000694700">
    <property type="component" value="Unplaced"/>
</dbReference>
<dbReference type="CDD" id="cd04383">
    <property type="entry name" value="RhoGAP_srGAP"/>
    <property type="match status" value="1"/>
</dbReference>
<feature type="compositionally biased region" description="Polar residues" evidence="7">
    <location>
        <begin position="376"/>
        <end position="388"/>
    </location>
</feature>
<evidence type="ECO:0000256" key="4">
    <source>
        <dbReference type="PROSITE-ProRule" id="PRU00192"/>
    </source>
</evidence>
<sequence>MTSHGKLRKEKGSLAEYETQIKEVRGQLSEQLKILDAQLEVKTQQLQDLSEYLRRRGEIEAEYARSLEKLSERFTVKTKRKEQLDLSVAQCWTVLLTQTRQESRDHSSLSELCCNTLTQRLSHCIEDTQRLAKRSKDVGLQMQDELLKVTTELQTALKTYHQYHVDCLAAEGKLKEATRLEEKQTGKRSSVKKMERLMEKRQGKVQETQLKCTKARNDYLLNMAAANASMNKYYLQDICTLIDCTDLGYHLSVSRVIRGYLSNRNRTVQNMKNGLQQLDTAVTGLNQGQDRDALLQAHNTAFCLPFRFQYQPHEGDQVCEVSAEGQVRYELETRFQQLQSRLASVTLETEEISKTLKTTLSNLLESVCDDDCNPTPDASVTPSVESTGEGTGTKPSLAKRRANQQDTETFYFTKVKEHVSGSSLISKLQAKHDLVKEAIQKVPVYIFPRMQPGRAVRVRKARPCSQYNHKLFSGDMLSFIQSSGQQIPLVVESCIRFINLHGLHHEGIFRVPGSQTEVNHIRDAFETGEDPLTDSESDIDSVAGVLKLYFRGLDKPLFPEQSFSQLMECVQMENMTEKVAQVKTVVSSFPRPVIIVMRYLFAFLHHVSQYSDENMMQPYNLAVCFGPSLLRGSEMGGDEVTLAPQINDLVKTMIIHHESIFPGPSELPGPWEAVAMFDYVARSAAELSFKQGDHLLLHSKASADWWRGEVGGVKGLIPHKYISGQEGSKDIVKIVHVSSVVYH</sequence>
<dbReference type="SUPFAM" id="SSF48350">
    <property type="entry name" value="GTPase activation domain, GAP"/>
    <property type="match status" value="1"/>
</dbReference>
<accession>A0A8C1UUC7</accession>
<evidence type="ECO:0000256" key="2">
    <source>
        <dbReference type="ARBA" id="ARBA00022468"/>
    </source>
</evidence>
<evidence type="ECO:0000313" key="12">
    <source>
        <dbReference type="Proteomes" id="UP000694700"/>
    </source>
</evidence>
<dbReference type="PROSITE" id="PS50002">
    <property type="entry name" value="SH3"/>
    <property type="match status" value="1"/>
</dbReference>
<dbReference type="InterPro" id="IPR008936">
    <property type="entry name" value="Rho_GTPase_activation_prot"/>
</dbReference>
<evidence type="ECO:0000256" key="1">
    <source>
        <dbReference type="ARBA" id="ARBA00022443"/>
    </source>
</evidence>
<dbReference type="SUPFAM" id="SSF50044">
    <property type="entry name" value="SH3-domain"/>
    <property type="match status" value="1"/>
</dbReference>
<organism evidence="11 12">
    <name type="scientific">Cyprinus carpio</name>
    <name type="common">Common carp</name>
    <dbReference type="NCBI Taxonomy" id="7962"/>
    <lineage>
        <taxon>Eukaryota</taxon>
        <taxon>Metazoa</taxon>
        <taxon>Chordata</taxon>
        <taxon>Craniata</taxon>
        <taxon>Vertebrata</taxon>
        <taxon>Euteleostomi</taxon>
        <taxon>Actinopterygii</taxon>
        <taxon>Neopterygii</taxon>
        <taxon>Teleostei</taxon>
        <taxon>Ostariophysi</taxon>
        <taxon>Cypriniformes</taxon>
        <taxon>Cyprinidae</taxon>
        <taxon>Cyprininae</taxon>
        <taxon>Cyprinus</taxon>
    </lineage>
</organism>
<feature type="domain" description="Rho-GAP" evidence="9">
    <location>
        <begin position="474"/>
        <end position="661"/>
    </location>
</feature>
<evidence type="ECO:0000256" key="3">
    <source>
        <dbReference type="ARBA" id="ARBA00023054"/>
    </source>
</evidence>
<dbReference type="SMART" id="SM00324">
    <property type="entry name" value="RhoGAP"/>
    <property type="match status" value="1"/>
</dbReference>
<evidence type="ECO:0000256" key="7">
    <source>
        <dbReference type="SAM" id="MobiDB-lite"/>
    </source>
</evidence>